<comment type="subcellular location">
    <subcellularLocation>
        <location evidence="1">Cell outer membrane</location>
    </subcellularLocation>
</comment>
<feature type="chain" id="PRO_5004068299" evidence="8">
    <location>
        <begin position="21"/>
        <end position="215"/>
    </location>
</feature>
<evidence type="ECO:0000256" key="6">
    <source>
        <dbReference type="ARBA" id="ARBA00023237"/>
    </source>
</evidence>
<dbReference type="GO" id="GO:0009279">
    <property type="term" value="C:cell outer membrane"/>
    <property type="evidence" value="ECO:0007669"/>
    <property type="project" value="UniProtKB-SubCell"/>
</dbReference>
<evidence type="ECO:0000256" key="5">
    <source>
        <dbReference type="ARBA" id="ARBA00023136"/>
    </source>
</evidence>
<keyword evidence="3" id="KW-0812">Transmembrane</keyword>
<evidence type="ECO:0000256" key="1">
    <source>
        <dbReference type="ARBA" id="ARBA00004442"/>
    </source>
</evidence>
<dbReference type="OrthoDB" id="9815357at2"/>
<dbReference type="InterPro" id="IPR027385">
    <property type="entry name" value="Beta-barrel_OMP"/>
</dbReference>
<dbReference type="SUPFAM" id="SSF56925">
    <property type="entry name" value="OMPA-like"/>
    <property type="match status" value="1"/>
</dbReference>
<organism evidence="10 11">
    <name type="scientific">Brucella intermedia M86</name>
    <dbReference type="NCBI Taxonomy" id="1234597"/>
    <lineage>
        <taxon>Bacteria</taxon>
        <taxon>Pseudomonadati</taxon>
        <taxon>Pseudomonadota</taxon>
        <taxon>Alphaproteobacteria</taxon>
        <taxon>Hyphomicrobiales</taxon>
        <taxon>Brucellaceae</taxon>
        <taxon>Brucella/Ochrobactrum group</taxon>
        <taxon>Brucella</taxon>
    </lineage>
</organism>
<dbReference type="Pfam" id="PF13505">
    <property type="entry name" value="OMP_b-brl"/>
    <property type="match status" value="1"/>
</dbReference>
<name>M5JT93_9HYPH</name>
<keyword evidence="2" id="KW-1134">Transmembrane beta strand</keyword>
<dbReference type="AlphaFoldDB" id="M5JT93"/>
<evidence type="ECO:0000256" key="7">
    <source>
        <dbReference type="ARBA" id="ARBA00038306"/>
    </source>
</evidence>
<evidence type="ECO:0000256" key="8">
    <source>
        <dbReference type="SAM" id="SignalP"/>
    </source>
</evidence>
<evidence type="ECO:0000256" key="3">
    <source>
        <dbReference type="ARBA" id="ARBA00022692"/>
    </source>
</evidence>
<dbReference type="InterPro" id="IPR011250">
    <property type="entry name" value="OMP/PagP_B-barrel"/>
</dbReference>
<feature type="domain" description="Outer membrane protein beta-barrel" evidence="9">
    <location>
        <begin position="5"/>
        <end position="215"/>
    </location>
</feature>
<feature type="signal peptide" evidence="8">
    <location>
        <begin position="1"/>
        <end position="20"/>
    </location>
</feature>
<comment type="similarity">
    <text evidence="7">Belongs to the Omp25/RopB family.</text>
</comment>
<keyword evidence="4 8" id="KW-0732">Signal</keyword>
<dbReference type="PANTHER" id="PTHR34001">
    <property type="entry name" value="BLL7405 PROTEIN"/>
    <property type="match status" value="1"/>
</dbReference>
<keyword evidence="5" id="KW-0472">Membrane</keyword>
<evidence type="ECO:0000256" key="2">
    <source>
        <dbReference type="ARBA" id="ARBA00022452"/>
    </source>
</evidence>
<dbReference type="EMBL" id="AOGE01000073">
    <property type="protein sequence ID" value="ELT46819.1"/>
    <property type="molecule type" value="Genomic_DNA"/>
</dbReference>
<comment type="caution">
    <text evidence="10">The sequence shown here is derived from an EMBL/GenBank/DDBJ whole genome shotgun (WGS) entry which is preliminary data.</text>
</comment>
<evidence type="ECO:0000259" key="9">
    <source>
        <dbReference type="Pfam" id="PF13505"/>
    </source>
</evidence>
<dbReference type="PANTHER" id="PTHR34001:SF3">
    <property type="entry name" value="BLL7405 PROTEIN"/>
    <property type="match status" value="1"/>
</dbReference>
<dbReference type="RefSeq" id="WP_006472996.1">
    <property type="nucleotide sequence ID" value="NZ_AOGE01000073.1"/>
</dbReference>
<sequence length="215" mass="24011">MKRILFAALIAGAWANTAIAETFDWSGIYGGVSVGARWSDTKTDTPLREWGKYYSADGTSFTGGGFIGYNFQHGNFVFGPDVSVQFTSDAAHSDKRPFFPVGYFLESFRPKATVSVNGRLGYSVGAALPYLTAGYTRSWYDNIHLATTQGWEDEFTTSFARNGWNVGVGTDWRFTDHIFGRAEYRYIDLGTQNLGSSWERRFTQHAATLGIGYRF</sequence>
<proteinExistence type="inferred from homology"/>
<protein>
    <submittedName>
        <fullName evidence="10">Porin</fullName>
    </submittedName>
</protein>
<evidence type="ECO:0000313" key="11">
    <source>
        <dbReference type="Proteomes" id="UP000011971"/>
    </source>
</evidence>
<dbReference type="Proteomes" id="UP000011971">
    <property type="component" value="Unassembled WGS sequence"/>
</dbReference>
<gene>
    <name evidence="10" type="ORF">D584_22571</name>
</gene>
<evidence type="ECO:0000256" key="4">
    <source>
        <dbReference type="ARBA" id="ARBA00022729"/>
    </source>
</evidence>
<dbReference type="InterPro" id="IPR051692">
    <property type="entry name" value="OMP-like"/>
</dbReference>
<reference evidence="10 11" key="1">
    <citation type="journal article" date="2013" name="Gut Pathog.">
        <title>Draft genome of Ochrobactrum intermedium strain M86 isolated from non-ulcer dyspeptic individual from India.</title>
        <authorList>
            <person name="Kulkarni G."/>
            <person name="Dhotre D."/>
            <person name="Dharne M."/>
            <person name="Shetty S."/>
            <person name="Chowdhury S."/>
            <person name="Misra V."/>
            <person name="Misra S."/>
            <person name="Patole M."/>
            <person name="Shouche Y."/>
        </authorList>
    </citation>
    <scope>NUCLEOTIDE SEQUENCE [LARGE SCALE GENOMIC DNA]</scope>
    <source>
        <strain evidence="10 11">M86</strain>
    </source>
</reference>
<keyword evidence="6" id="KW-0998">Cell outer membrane</keyword>
<dbReference type="Gene3D" id="2.40.160.20">
    <property type="match status" value="1"/>
</dbReference>
<evidence type="ECO:0000313" key="10">
    <source>
        <dbReference type="EMBL" id="ELT46819.1"/>
    </source>
</evidence>
<accession>M5JT93</accession>